<dbReference type="PANTHER" id="PTHR35778">
    <property type="entry name" value="SIGNALING MUCIN HKR1-RELATED"/>
    <property type="match status" value="1"/>
</dbReference>
<dbReference type="GO" id="GO:0030427">
    <property type="term" value="C:site of polarized growth"/>
    <property type="evidence" value="ECO:0007669"/>
    <property type="project" value="TreeGrafter"/>
</dbReference>
<feature type="compositionally biased region" description="Low complexity" evidence="1">
    <location>
        <begin position="57"/>
        <end position="155"/>
    </location>
</feature>
<evidence type="ECO:0000313" key="4">
    <source>
        <dbReference type="Proteomes" id="UP000614334"/>
    </source>
</evidence>
<dbReference type="GO" id="GO:0006972">
    <property type="term" value="P:hyperosmotic response"/>
    <property type="evidence" value="ECO:0007669"/>
    <property type="project" value="TreeGrafter"/>
</dbReference>
<accession>A0A8H7IAL5</accession>
<feature type="region of interest" description="Disordered" evidence="1">
    <location>
        <begin position="1"/>
        <end position="20"/>
    </location>
</feature>
<name>A0A8H7IAL5_9AGAM</name>
<feature type="compositionally biased region" description="Polar residues" evidence="1">
    <location>
        <begin position="156"/>
        <end position="167"/>
    </location>
</feature>
<dbReference type="GO" id="GO:0005576">
    <property type="term" value="C:extracellular region"/>
    <property type="evidence" value="ECO:0007669"/>
    <property type="project" value="TreeGrafter"/>
</dbReference>
<evidence type="ECO:0000256" key="1">
    <source>
        <dbReference type="SAM" id="MobiDB-lite"/>
    </source>
</evidence>
<dbReference type="PANTHER" id="PTHR35778:SF1">
    <property type="entry name" value="SIGNALING MUCIN HKR1-RELATED"/>
    <property type="match status" value="1"/>
</dbReference>
<reference evidence="3" key="1">
    <citation type="submission" date="2020-09" db="EMBL/GenBank/DDBJ databases">
        <title>Comparative genome analyses of four rice-infecting Rhizoctonia solani isolates reveal extensive enrichment of homogalacturonan modification genes.</title>
        <authorList>
            <person name="Lee D.-Y."/>
            <person name="Jeon J."/>
            <person name="Kim K.-T."/>
            <person name="Cheong K."/>
            <person name="Song H."/>
            <person name="Choi G."/>
            <person name="Ko J."/>
            <person name="Opiyo S.O."/>
            <person name="Zuo S."/>
            <person name="Madhav S."/>
            <person name="Lee Y.-H."/>
            <person name="Wang G.-L."/>
        </authorList>
    </citation>
    <scope>NUCLEOTIDE SEQUENCE</scope>
    <source>
        <strain evidence="3">AG1-IA B2</strain>
    </source>
</reference>
<comment type="caution">
    <text evidence="3">The sequence shown here is derived from an EMBL/GenBank/DDBJ whole genome shotgun (WGS) entry which is preliminary data.</text>
</comment>
<dbReference type="Proteomes" id="UP000614334">
    <property type="component" value="Unassembled WGS sequence"/>
</dbReference>
<evidence type="ECO:0000256" key="2">
    <source>
        <dbReference type="SAM" id="Phobius"/>
    </source>
</evidence>
<feature type="compositionally biased region" description="Low complexity" evidence="1">
    <location>
        <begin position="25"/>
        <end position="45"/>
    </location>
</feature>
<protein>
    <submittedName>
        <fullName evidence="3">Biological adhesion</fullName>
    </submittedName>
</protein>
<feature type="region of interest" description="Disordered" evidence="1">
    <location>
        <begin position="25"/>
        <end position="202"/>
    </location>
</feature>
<dbReference type="AlphaFoldDB" id="A0A8H7IAL5"/>
<dbReference type="GO" id="GO:0031505">
    <property type="term" value="P:fungal-type cell wall organization"/>
    <property type="evidence" value="ECO:0007669"/>
    <property type="project" value="TreeGrafter"/>
</dbReference>
<dbReference type="GO" id="GO:0005034">
    <property type="term" value="F:osmosensor activity"/>
    <property type="evidence" value="ECO:0007669"/>
    <property type="project" value="InterPro"/>
</dbReference>
<sequence length="545" mass="57414">MAPLLLRPPSKPKPTARPDWFRLQSVTGTGSSSTRTSTGTLLPTSVSVSGTQSLSDTATASTTGSVTATATRTETTGTVSSTRTASQTETETETESTTSASFSQTQSVSQTLSVTQSGNQTATATTTRTATDTAITESVSQTRTHTSSGSTSESTQIVTFPTASRNQTSSTVSTSSGSISGTGTSSTESTSTITSASSTVTTTTTRALESQFSFLTETTKLVLPSTTSTSSSTSSTITQTDPDAVVTTSTSTSTSQAPTTTILFPSELPRRIVPLVGGVDPAKDANQLKGYTLISLLFTKELSWAFVAQRSDSVGQLFAYTPVLQTALNLSADQVKTFALQAFLPASYSGDPSEIRTTYMAYIPDDKVDELSSQLRAKQSTLYSGQTSTIPAQLASLIDPSLPVNSGSTGSTGTTPNSGGSPGGNGTVEQDSGTDRSRRDAIIGVCTAFGIVFAAVIGFFLYKKAQRKREQAHRPISPMYERQGVRTPDERPRSFFFAEDSLRGYQAARARMLSRTSTIIAVLLRIVVCLSKRARFLHRCSGRAV</sequence>
<keyword evidence="2" id="KW-1133">Transmembrane helix</keyword>
<feature type="transmembrane region" description="Helical" evidence="2">
    <location>
        <begin position="441"/>
        <end position="462"/>
    </location>
</feature>
<keyword evidence="2" id="KW-0472">Membrane</keyword>
<gene>
    <name evidence="3" type="ORF">RHS01_05579</name>
</gene>
<dbReference type="GO" id="GO:0001402">
    <property type="term" value="P:signal transduction involved in filamentous growth"/>
    <property type="evidence" value="ECO:0007669"/>
    <property type="project" value="TreeGrafter"/>
</dbReference>
<dbReference type="GO" id="GO:0005886">
    <property type="term" value="C:plasma membrane"/>
    <property type="evidence" value="ECO:0007669"/>
    <property type="project" value="InterPro"/>
</dbReference>
<dbReference type="InterPro" id="IPR039295">
    <property type="entry name" value="MSB2"/>
</dbReference>
<feature type="compositionally biased region" description="Polar residues" evidence="1">
    <location>
        <begin position="46"/>
        <end position="56"/>
    </location>
</feature>
<feature type="region of interest" description="Disordered" evidence="1">
    <location>
        <begin position="225"/>
        <end position="258"/>
    </location>
</feature>
<organism evidence="3 4">
    <name type="scientific">Rhizoctonia solani</name>
    <dbReference type="NCBI Taxonomy" id="456999"/>
    <lineage>
        <taxon>Eukaryota</taxon>
        <taxon>Fungi</taxon>
        <taxon>Dikarya</taxon>
        <taxon>Basidiomycota</taxon>
        <taxon>Agaricomycotina</taxon>
        <taxon>Agaricomycetes</taxon>
        <taxon>Cantharellales</taxon>
        <taxon>Ceratobasidiaceae</taxon>
        <taxon>Rhizoctonia</taxon>
    </lineage>
</organism>
<evidence type="ECO:0000313" key="3">
    <source>
        <dbReference type="EMBL" id="KAF8754979.1"/>
    </source>
</evidence>
<feature type="region of interest" description="Disordered" evidence="1">
    <location>
        <begin position="401"/>
        <end position="435"/>
    </location>
</feature>
<feature type="compositionally biased region" description="Low complexity" evidence="1">
    <location>
        <begin position="405"/>
        <end position="419"/>
    </location>
</feature>
<proteinExistence type="predicted"/>
<dbReference type="GO" id="GO:0009986">
    <property type="term" value="C:cell surface"/>
    <property type="evidence" value="ECO:0007669"/>
    <property type="project" value="TreeGrafter"/>
</dbReference>
<dbReference type="GO" id="GO:0007232">
    <property type="term" value="P:osmosensory signaling pathway via Sho1 osmosensor"/>
    <property type="evidence" value="ECO:0007669"/>
    <property type="project" value="InterPro"/>
</dbReference>
<keyword evidence="2" id="KW-0812">Transmembrane</keyword>
<dbReference type="GO" id="GO:0030010">
    <property type="term" value="P:establishment of cell polarity"/>
    <property type="evidence" value="ECO:0007669"/>
    <property type="project" value="TreeGrafter"/>
</dbReference>
<dbReference type="EMBL" id="JACYCF010000009">
    <property type="protein sequence ID" value="KAF8754979.1"/>
    <property type="molecule type" value="Genomic_DNA"/>
</dbReference>
<feature type="compositionally biased region" description="Low complexity" evidence="1">
    <location>
        <begin position="168"/>
        <end position="202"/>
    </location>
</feature>